<dbReference type="PRINTS" id="PR00455">
    <property type="entry name" value="HTHTETR"/>
</dbReference>
<proteinExistence type="predicted"/>
<evidence type="ECO:0000256" key="1">
    <source>
        <dbReference type="ARBA" id="ARBA00023125"/>
    </source>
</evidence>
<dbReference type="PANTHER" id="PTHR30055">
    <property type="entry name" value="HTH-TYPE TRANSCRIPTIONAL REGULATOR RUTR"/>
    <property type="match status" value="1"/>
</dbReference>
<accession>A0A917D0W1</accession>
<dbReference type="InterPro" id="IPR050109">
    <property type="entry name" value="HTH-type_TetR-like_transc_reg"/>
</dbReference>
<dbReference type="InterPro" id="IPR001647">
    <property type="entry name" value="HTH_TetR"/>
</dbReference>
<gene>
    <name evidence="5" type="ORF">GCM10007304_20090</name>
</gene>
<dbReference type="GO" id="GO:0003700">
    <property type="term" value="F:DNA-binding transcription factor activity"/>
    <property type="evidence" value="ECO:0007669"/>
    <property type="project" value="TreeGrafter"/>
</dbReference>
<dbReference type="Gene3D" id="1.10.357.10">
    <property type="entry name" value="Tetracycline Repressor, domain 2"/>
    <property type="match status" value="1"/>
</dbReference>
<keyword evidence="6" id="KW-1185">Reference proteome</keyword>
<keyword evidence="1 2" id="KW-0238">DNA-binding</keyword>
<evidence type="ECO:0000256" key="2">
    <source>
        <dbReference type="PROSITE-ProRule" id="PRU00335"/>
    </source>
</evidence>
<reference evidence="5" key="2">
    <citation type="submission" date="2020-09" db="EMBL/GenBank/DDBJ databases">
        <authorList>
            <person name="Sun Q."/>
            <person name="Sedlacek I."/>
        </authorList>
    </citation>
    <scope>NUCLEOTIDE SEQUENCE</scope>
    <source>
        <strain evidence="5">CCM 7905</strain>
    </source>
</reference>
<dbReference type="Pfam" id="PF00440">
    <property type="entry name" value="TetR_N"/>
    <property type="match status" value="1"/>
</dbReference>
<comment type="caution">
    <text evidence="5">The sequence shown here is derived from an EMBL/GenBank/DDBJ whole genome shotgun (WGS) entry which is preliminary data.</text>
</comment>
<feature type="compositionally biased region" description="Low complexity" evidence="3">
    <location>
        <begin position="220"/>
        <end position="232"/>
    </location>
</feature>
<dbReference type="Proteomes" id="UP000654257">
    <property type="component" value="Unassembled WGS sequence"/>
</dbReference>
<sequence length="232" mass="24526">MFRAGILVLVTGPLLPIDSVLPMAGAETERCDAARNRQRLLEAAVSLVDSLGADAVTMDAVAVAAGVGKGTVFRRFGNRAGLMLALLDHTERELQHGFMFGPAPLGPGAEPVDRLVAFGHARLSLVHVQGEVLRAAESSPGSRYSAPAHNVSMTHISSLLRQVPVHGDIAMLAYALVTTLEATLVLHQMRDLGMTIDRLADGWTDLVHRVTRDPDQPNTASVDSAASASATP</sequence>
<dbReference type="GO" id="GO:0000976">
    <property type="term" value="F:transcription cis-regulatory region binding"/>
    <property type="evidence" value="ECO:0007669"/>
    <property type="project" value="TreeGrafter"/>
</dbReference>
<dbReference type="SUPFAM" id="SSF46689">
    <property type="entry name" value="Homeodomain-like"/>
    <property type="match status" value="1"/>
</dbReference>
<evidence type="ECO:0000256" key="3">
    <source>
        <dbReference type="SAM" id="MobiDB-lite"/>
    </source>
</evidence>
<feature type="domain" description="HTH tetR-type" evidence="4">
    <location>
        <begin position="34"/>
        <end position="94"/>
    </location>
</feature>
<name>A0A917D0W1_9NOCA</name>
<protein>
    <submittedName>
        <fullName evidence="5">TetR family transcriptional regulator</fullName>
    </submittedName>
</protein>
<dbReference type="EMBL" id="BMCU01000002">
    <property type="protein sequence ID" value="GGG05974.1"/>
    <property type="molecule type" value="Genomic_DNA"/>
</dbReference>
<dbReference type="PANTHER" id="PTHR30055:SF209">
    <property type="entry name" value="POSSIBLE TRANSCRIPTIONAL REGULATORY PROTEIN (PROBABLY TETR-FAMILY)"/>
    <property type="match status" value="1"/>
</dbReference>
<dbReference type="PROSITE" id="PS50977">
    <property type="entry name" value="HTH_TETR_2"/>
    <property type="match status" value="1"/>
</dbReference>
<evidence type="ECO:0000313" key="5">
    <source>
        <dbReference type="EMBL" id="GGG05974.1"/>
    </source>
</evidence>
<evidence type="ECO:0000259" key="4">
    <source>
        <dbReference type="PROSITE" id="PS50977"/>
    </source>
</evidence>
<dbReference type="AlphaFoldDB" id="A0A917D0W1"/>
<organism evidence="5 6">
    <name type="scientific">Rhodococcoides trifolii</name>
    <dbReference type="NCBI Taxonomy" id="908250"/>
    <lineage>
        <taxon>Bacteria</taxon>
        <taxon>Bacillati</taxon>
        <taxon>Actinomycetota</taxon>
        <taxon>Actinomycetes</taxon>
        <taxon>Mycobacteriales</taxon>
        <taxon>Nocardiaceae</taxon>
        <taxon>Rhodococcoides</taxon>
    </lineage>
</organism>
<feature type="DNA-binding region" description="H-T-H motif" evidence="2">
    <location>
        <begin position="57"/>
        <end position="76"/>
    </location>
</feature>
<reference evidence="5" key="1">
    <citation type="journal article" date="2014" name="Int. J. Syst. Evol. Microbiol.">
        <title>Complete genome sequence of Corynebacterium casei LMG S-19264T (=DSM 44701T), isolated from a smear-ripened cheese.</title>
        <authorList>
            <consortium name="US DOE Joint Genome Institute (JGI-PGF)"/>
            <person name="Walter F."/>
            <person name="Albersmeier A."/>
            <person name="Kalinowski J."/>
            <person name="Ruckert C."/>
        </authorList>
    </citation>
    <scope>NUCLEOTIDE SEQUENCE</scope>
    <source>
        <strain evidence="5">CCM 7905</strain>
    </source>
</reference>
<evidence type="ECO:0000313" key="6">
    <source>
        <dbReference type="Proteomes" id="UP000654257"/>
    </source>
</evidence>
<dbReference type="InterPro" id="IPR009057">
    <property type="entry name" value="Homeodomain-like_sf"/>
</dbReference>
<feature type="region of interest" description="Disordered" evidence="3">
    <location>
        <begin position="211"/>
        <end position="232"/>
    </location>
</feature>